<proteinExistence type="predicted"/>
<gene>
    <name evidence="1" type="ordered locus">TREAZ_1954</name>
</gene>
<evidence type="ECO:0000313" key="2">
    <source>
        <dbReference type="Proteomes" id="UP000009222"/>
    </source>
</evidence>
<evidence type="ECO:0000313" key="1">
    <source>
        <dbReference type="EMBL" id="AEF82069.1"/>
    </source>
</evidence>
<reference evidence="2" key="1">
    <citation type="submission" date="2009-12" db="EMBL/GenBank/DDBJ databases">
        <title>Complete sequence of Treponema azotonutricium strain ZAS-9.</title>
        <authorList>
            <person name="Tetu S.G."/>
            <person name="Matson E."/>
            <person name="Ren Q."/>
            <person name="Seshadri R."/>
            <person name="Elbourne L."/>
            <person name="Hassan K.A."/>
            <person name="Durkin A."/>
            <person name="Radune D."/>
            <person name="Mohamoud Y."/>
            <person name="Shay R."/>
            <person name="Jin S."/>
            <person name="Zhang X."/>
            <person name="Lucey K."/>
            <person name="Ballor N.R."/>
            <person name="Ottesen E."/>
            <person name="Rosenthal R."/>
            <person name="Allen A."/>
            <person name="Leadbetter J.R."/>
            <person name="Paulsen I.T."/>
        </authorList>
    </citation>
    <scope>NUCLEOTIDE SEQUENCE [LARGE SCALE GENOMIC DNA]</scope>
    <source>
        <strain evidence="2">ATCC BAA-888 / DSM 13862 / ZAS-9</strain>
    </source>
</reference>
<dbReference type="HOGENOM" id="CLU_2037021_0_0_12"/>
<dbReference type="EMBL" id="CP001841">
    <property type="protein sequence ID" value="AEF82069.1"/>
    <property type="molecule type" value="Genomic_DNA"/>
</dbReference>
<name>F5YAQ0_LEAAZ</name>
<protein>
    <submittedName>
        <fullName evidence="1">Uncharacterized protein</fullName>
    </submittedName>
</protein>
<accession>F5YAQ0</accession>
<dbReference type="Proteomes" id="UP000009222">
    <property type="component" value="Chromosome"/>
</dbReference>
<dbReference type="InParanoid" id="F5YAQ0"/>
<reference evidence="1 2" key="2">
    <citation type="journal article" date="2011" name="ISME J.">
        <title>RNA-seq reveals cooperative metabolic interactions between two termite-gut spirochete species in co-culture.</title>
        <authorList>
            <person name="Rosenthal A.Z."/>
            <person name="Matson E.G."/>
            <person name="Eldar A."/>
            <person name="Leadbetter J.R."/>
        </authorList>
    </citation>
    <scope>NUCLEOTIDE SEQUENCE [LARGE SCALE GENOMIC DNA]</scope>
    <source>
        <strain evidence="2">ATCC BAA-888 / DSM 13862 / ZAS-9</strain>
    </source>
</reference>
<sequence length="121" mass="13048">MGLLIWVMLPPPLSPLVNRVSALGRGGSGVYGADGTAYGALSYGLFRRQCRRVTERWWRYGDNGPGWRGWGPGFFTPIWGEGFTLGQCGVKKGGVNELGKAGRLLSFLLSGGLIRGGLGWF</sequence>
<organism evidence="1 2">
    <name type="scientific">Leadbettera azotonutricia (strain ATCC BAA-888 / DSM 13862 / ZAS-9)</name>
    <name type="common">Treponema azotonutricium</name>
    <dbReference type="NCBI Taxonomy" id="545695"/>
    <lineage>
        <taxon>Bacteria</taxon>
        <taxon>Pseudomonadati</taxon>
        <taxon>Spirochaetota</taxon>
        <taxon>Spirochaetia</taxon>
        <taxon>Spirochaetales</taxon>
        <taxon>Breznakiellaceae</taxon>
        <taxon>Leadbettera</taxon>
    </lineage>
</organism>
<keyword evidence="2" id="KW-1185">Reference proteome</keyword>
<dbReference type="AlphaFoldDB" id="F5YAQ0"/>
<dbReference type="KEGG" id="taz:TREAZ_1954"/>